<dbReference type="CDD" id="cd22343">
    <property type="entry name" value="PDDEXK_lambda_exonuclease-like"/>
    <property type="match status" value="1"/>
</dbReference>
<keyword evidence="3" id="KW-0540">Nuclease</keyword>
<dbReference type="InterPro" id="IPR019080">
    <property type="entry name" value="YqaJ_viral_recombinase"/>
</dbReference>
<keyword evidence="3" id="KW-0269">Exonuclease</keyword>
<evidence type="ECO:0000259" key="2">
    <source>
        <dbReference type="Pfam" id="PF09588"/>
    </source>
</evidence>
<dbReference type="EMBL" id="MEIV01000053">
    <property type="protein sequence ID" value="PIT62055.1"/>
    <property type="molecule type" value="Genomic_DNA"/>
</dbReference>
<evidence type="ECO:0000256" key="1">
    <source>
        <dbReference type="SAM" id="Coils"/>
    </source>
</evidence>
<accession>A0A2N9Y3L8</accession>
<name>A0A2N9Y3L8_9NEIS</name>
<proteinExistence type="predicted"/>
<protein>
    <submittedName>
        <fullName evidence="3">Exonuclease</fullName>
    </submittedName>
</protein>
<dbReference type="InterPro" id="IPR011604">
    <property type="entry name" value="PDDEXK-like_dom_sf"/>
</dbReference>
<dbReference type="SUPFAM" id="SSF52980">
    <property type="entry name" value="Restriction endonuclease-like"/>
    <property type="match status" value="1"/>
</dbReference>
<dbReference type="InterPro" id="IPR017482">
    <property type="entry name" value="Lambda-type_endonuclease"/>
</dbReference>
<dbReference type="Pfam" id="PF09588">
    <property type="entry name" value="YqaJ"/>
    <property type="match status" value="1"/>
</dbReference>
<feature type="domain" description="YqaJ viral recombinase" evidence="2">
    <location>
        <begin position="8"/>
        <end position="148"/>
    </location>
</feature>
<gene>
    <name evidence="3" type="ORF">BHC47_06075</name>
</gene>
<dbReference type="PANTHER" id="PTHR46609">
    <property type="entry name" value="EXONUCLEASE, PHAGE-TYPE/RECB, C-TERMINAL DOMAIN-CONTAINING PROTEIN"/>
    <property type="match status" value="1"/>
</dbReference>
<sequence length="205" mass="23783">MMEQRTDEWFEARLGKVTASRIYDVLSKTKSGYSATRKNYMAQLICERLTGNREESFKTAAMQRGNDIEPKARARYMLETGELVEETGFINHPTISMSGASPDGLVGEDGLIEIKCPNTATHLEFLRTKKPKPEYLLQMLWQMACTGRKWCDFVSYDDRLKEHLSFQMVRINRDDERIKEIEEEVQEFLHELDEQIADLDSVMEA</sequence>
<organism evidence="3 4">
    <name type="scientific">Snodgrassella alvi</name>
    <dbReference type="NCBI Taxonomy" id="1196083"/>
    <lineage>
        <taxon>Bacteria</taxon>
        <taxon>Pseudomonadati</taxon>
        <taxon>Pseudomonadota</taxon>
        <taxon>Betaproteobacteria</taxon>
        <taxon>Neisseriales</taxon>
        <taxon>Neisseriaceae</taxon>
        <taxon>Snodgrassella</taxon>
    </lineage>
</organism>
<dbReference type="RefSeq" id="WP_100117018.1">
    <property type="nucleotide sequence ID" value="NZ_MEIV01000053.1"/>
</dbReference>
<dbReference type="GO" id="GO:0004527">
    <property type="term" value="F:exonuclease activity"/>
    <property type="evidence" value="ECO:0007669"/>
    <property type="project" value="UniProtKB-KW"/>
</dbReference>
<dbReference type="NCBIfam" id="TIGR03033">
    <property type="entry name" value="phage_rel_nuc"/>
    <property type="match status" value="1"/>
</dbReference>
<dbReference type="Proteomes" id="UP000231094">
    <property type="component" value="Unassembled WGS sequence"/>
</dbReference>
<evidence type="ECO:0000313" key="3">
    <source>
        <dbReference type="EMBL" id="PIT62055.1"/>
    </source>
</evidence>
<dbReference type="PANTHER" id="PTHR46609:SF6">
    <property type="entry name" value="EXONUCLEASE, PHAGE-TYPE_RECB, C-TERMINAL DOMAIN-CONTAINING PROTEIN-RELATED"/>
    <property type="match status" value="1"/>
</dbReference>
<comment type="caution">
    <text evidence="3">The sequence shown here is derived from an EMBL/GenBank/DDBJ whole genome shotgun (WGS) entry which is preliminary data.</text>
</comment>
<dbReference type="Gene3D" id="3.90.320.10">
    <property type="match status" value="1"/>
</dbReference>
<feature type="coiled-coil region" evidence="1">
    <location>
        <begin position="171"/>
        <end position="198"/>
    </location>
</feature>
<evidence type="ECO:0000313" key="4">
    <source>
        <dbReference type="Proteomes" id="UP000231094"/>
    </source>
</evidence>
<dbReference type="AlphaFoldDB" id="A0A2N9Y3L8"/>
<dbReference type="InterPro" id="IPR051703">
    <property type="entry name" value="NF-kappa-B_Signaling_Reg"/>
</dbReference>
<keyword evidence="1" id="KW-0175">Coiled coil</keyword>
<reference evidence="3 4" key="1">
    <citation type="journal article" date="2017" name="MBio">
        <title>Type VI secretion-mediated competition in the bee gut microbiome.</title>
        <authorList>
            <person name="Steele M.I."/>
            <person name="Kwong W.K."/>
            <person name="Powell J.E."/>
            <person name="Whiteley M."/>
            <person name="Moran N.A."/>
        </authorList>
    </citation>
    <scope>NUCLEOTIDE SEQUENCE [LARGE SCALE GENOMIC DNA]</scope>
    <source>
        <strain evidence="3 4">PEB0171</strain>
    </source>
</reference>
<keyword evidence="3" id="KW-0378">Hydrolase</keyword>
<dbReference type="InterPro" id="IPR011335">
    <property type="entry name" value="Restrct_endonuc-II-like"/>
</dbReference>